<organism evidence="13 14">
    <name type="scientific">Lingula anatina</name>
    <name type="common">Brachiopod</name>
    <name type="synonym">Lingula unguis</name>
    <dbReference type="NCBI Taxonomy" id="7574"/>
    <lineage>
        <taxon>Eukaryota</taxon>
        <taxon>Metazoa</taxon>
        <taxon>Spiralia</taxon>
        <taxon>Lophotrochozoa</taxon>
        <taxon>Brachiopoda</taxon>
        <taxon>Linguliformea</taxon>
        <taxon>Lingulata</taxon>
        <taxon>Lingulida</taxon>
        <taxon>Linguloidea</taxon>
        <taxon>Lingulidae</taxon>
        <taxon>Lingula</taxon>
    </lineage>
</organism>
<dbReference type="OrthoDB" id="2373987at2759"/>
<evidence type="ECO:0000256" key="11">
    <source>
        <dbReference type="SAM" id="Phobius"/>
    </source>
</evidence>
<dbReference type="PANTHER" id="PTHR10117:SF54">
    <property type="entry name" value="TRANSIENT RECEPTOR POTENTIAL-GAMMA PROTEIN"/>
    <property type="match status" value="1"/>
</dbReference>
<dbReference type="Pfam" id="PF00520">
    <property type="entry name" value="Ion_trans"/>
    <property type="match status" value="1"/>
</dbReference>
<evidence type="ECO:0000256" key="5">
    <source>
        <dbReference type="ARBA" id="ARBA00022989"/>
    </source>
</evidence>
<evidence type="ECO:0000256" key="8">
    <source>
        <dbReference type="ARBA" id="ARBA00023136"/>
    </source>
</evidence>
<keyword evidence="5 11" id="KW-1133">Transmembrane helix</keyword>
<dbReference type="GO" id="GO:0015279">
    <property type="term" value="F:store-operated calcium channel activity"/>
    <property type="evidence" value="ECO:0007669"/>
    <property type="project" value="TreeGrafter"/>
</dbReference>
<dbReference type="SMART" id="SM01420">
    <property type="entry name" value="TRP_2"/>
    <property type="match status" value="1"/>
</dbReference>
<dbReference type="GeneID" id="106156195"/>
<dbReference type="GO" id="GO:0034703">
    <property type="term" value="C:cation channel complex"/>
    <property type="evidence" value="ECO:0007669"/>
    <property type="project" value="TreeGrafter"/>
</dbReference>
<dbReference type="SUPFAM" id="SSF48403">
    <property type="entry name" value="Ankyrin repeat"/>
    <property type="match status" value="1"/>
</dbReference>
<accession>A0A1S3HKY2</accession>
<dbReference type="RefSeq" id="XP_013386770.1">
    <property type="nucleotide sequence ID" value="XM_013531316.2"/>
</dbReference>
<evidence type="ECO:0000313" key="13">
    <source>
        <dbReference type="Proteomes" id="UP000085678"/>
    </source>
</evidence>
<dbReference type="InterPro" id="IPR013555">
    <property type="entry name" value="TRP_dom"/>
</dbReference>
<feature type="domain" description="Transient receptor ion channel" evidence="12">
    <location>
        <begin position="211"/>
        <end position="272"/>
    </location>
</feature>
<feature type="transmembrane region" description="Helical" evidence="11">
    <location>
        <begin position="433"/>
        <end position="450"/>
    </location>
</feature>
<dbReference type="InterPro" id="IPR002153">
    <property type="entry name" value="TRPC_channel"/>
</dbReference>
<keyword evidence="7" id="KW-0406">Ion transport</keyword>
<feature type="compositionally biased region" description="Basic and acidic residues" evidence="10">
    <location>
        <begin position="43"/>
        <end position="54"/>
    </location>
</feature>
<evidence type="ECO:0000256" key="9">
    <source>
        <dbReference type="ARBA" id="ARBA00023303"/>
    </source>
</evidence>
<evidence type="ECO:0000256" key="2">
    <source>
        <dbReference type="ARBA" id="ARBA00022448"/>
    </source>
</evidence>
<feature type="transmembrane region" description="Helical" evidence="11">
    <location>
        <begin position="470"/>
        <end position="489"/>
    </location>
</feature>
<dbReference type="GO" id="GO:0070679">
    <property type="term" value="F:inositol 1,4,5 trisphosphate binding"/>
    <property type="evidence" value="ECO:0007669"/>
    <property type="project" value="TreeGrafter"/>
</dbReference>
<dbReference type="GO" id="GO:0051480">
    <property type="term" value="P:regulation of cytosolic calcium ion concentration"/>
    <property type="evidence" value="ECO:0007669"/>
    <property type="project" value="TreeGrafter"/>
</dbReference>
<keyword evidence="3 11" id="KW-0812">Transmembrane</keyword>
<dbReference type="Gene3D" id="1.25.40.20">
    <property type="entry name" value="Ankyrin repeat-containing domain"/>
    <property type="match status" value="1"/>
</dbReference>
<keyword evidence="6" id="KW-0040">ANK repeat</keyword>
<dbReference type="InterPro" id="IPR005821">
    <property type="entry name" value="Ion_trans_dom"/>
</dbReference>
<evidence type="ECO:0000256" key="1">
    <source>
        <dbReference type="ARBA" id="ARBA00004141"/>
    </source>
</evidence>
<sequence>MSKIKVPNSNVPLTSVSSNRQLLSVGSKDGESVIETPQKKGKGQKDGDKESRKPEIRLMHLVKNGDVEAVERQLMQNMSLDSFDINHNFVSGLTVLELAVTLEDIPMVKTLLTFPGISVKQALLHAVRLSNLDLVKIFLSHQSDDDVFASGPAPTSPTTMLKTKASLYDSIEYFSADMTPLMLACHLDDKPIINVLMLKGHSLQKPCMPRCKCEKCLQTGSVPLEESLAQLNLYKAWSCPHSLIHMGDDPIFEAFHMSHLMKERSMEEPEFKDDYIALSAKLRMLAVDFLGECRSHKEVEFLLQRQKGAKEYKISKPKKWCRLRLAIHLEQKEFVAHPHCQQVLRQIWMSGFEHWRQGWRLKIMLLLLHLVMFPVSPFLFFCVPGKKIKEYWRRPISKCLNEQISYVIFMSLLLLDIMYFCPFIDKDHRPGNLVQWIIAIWSLTSVINLLKEAGHQRLDFKKFWINIYDLVMFFLMFASVLCMLVRSLLAKEWLEEQDINNGGGEVDASTLQMLQHYLEYIPPRHLWQWYEPFLWMESGYAIAIILAFARIIYLFLLTVTLGPMQLALGRMMADITKFLFLFCIMLMAFALGLMKIYGFYKGHQRTDEDGTTREQEEGLVSLRNTLKTLFWTIFGMVELSTADVVVGGENSTVTVKHYITESAGFIVFGLYHVIAIILLLNMLIAMLNSSYSQIENNLDLEWKFARSRLWMCYFEKGTTLPPPFNILPSPKNIKNLFLWMQYRWCSDSDEIRPLWNTTRCFYLEKKSEIKEEDRKTQLYERFVKLLYLRYCNRRTLHAESENSVTQSDFKQLLQMVKNIKSCSCDGKEKSNVTRIHKDLNDNVATPRSKKKIIPLPEVKLYDEDNNQVDEVA</sequence>
<dbReference type="AlphaFoldDB" id="A0A1S3HKY2"/>
<comment type="subcellular location">
    <subcellularLocation>
        <location evidence="1">Membrane</location>
        <topology evidence="1">Multi-pass membrane protein</topology>
    </subcellularLocation>
</comment>
<feature type="transmembrane region" description="Helical" evidence="11">
    <location>
        <begin position="539"/>
        <end position="557"/>
    </location>
</feature>
<feature type="region of interest" description="Disordered" evidence="10">
    <location>
        <begin position="1"/>
        <end position="54"/>
    </location>
</feature>
<keyword evidence="8 11" id="KW-0472">Membrane</keyword>
<evidence type="ECO:0000256" key="3">
    <source>
        <dbReference type="ARBA" id="ARBA00022692"/>
    </source>
</evidence>
<evidence type="ECO:0000259" key="12">
    <source>
        <dbReference type="SMART" id="SM01420"/>
    </source>
</evidence>
<evidence type="ECO:0000256" key="4">
    <source>
        <dbReference type="ARBA" id="ARBA00022737"/>
    </source>
</evidence>
<reference evidence="14" key="1">
    <citation type="submission" date="2025-08" db="UniProtKB">
        <authorList>
            <consortium name="RefSeq"/>
        </authorList>
    </citation>
    <scope>IDENTIFICATION</scope>
    <source>
        <tissue evidence="14">Gonads</tissue>
    </source>
</reference>
<keyword evidence="2" id="KW-0813">Transport</keyword>
<dbReference type="Gene3D" id="1.10.287.70">
    <property type="match status" value="1"/>
</dbReference>
<keyword evidence="14" id="KW-0675">Receptor</keyword>
<evidence type="ECO:0000256" key="7">
    <source>
        <dbReference type="ARBA" id="ARBA00023065"/>
    </source>
</evidence>
<dbReference type="PRINTS" id="PR01097">
    <property type="entry name" value="TRNSRECEPTRP"/>
</dbReference>
<feature type="transmembrane region" description="Helical" evidence="11">
    <location>
        <begin position="404"/>
        <end position="421"/>
    </location>
</feature>
<dbReference type="KEGG" id="lak:106156195"/>
<dbReference type="GO" id="GO:0005886">
    <property type="term" value="C:plasma membrane"/>
    <property type="evidence" value="ECO:0007669"/>
    <property type="project" value="TreeGrafter"/>
</dbReference>
<keyword evidence="9" id="KW-0407">Ion channel</keyword>
<evidence type="ECO:0000256" key="6">
    <source>
        <dbReference type="ARBA" id="ARBA00023043"/>
    </source>
</evidence>
<protein>
    <submittedName>
        <fullName evidence="14">Short transient receptor potential channel 4</fullName>
    </submittedName>
</protein>
<evidence type="ECO:0000256" key="10">
    <source>
        <dbReference type="SAM" id="MobiDB-lite"/>
    </source>
</evidence>
<gene>
    <name evidence="14" type="primary">LOC106156195</name>
</gene>
<dbReference type="Pfam" id="PF08344">
    <property type="entry name" value="TRP_2"/>
    <property type="match status" value="1"/>
</dbReference>
<proteinExistence type="predicted"/>
<evidence type="ECO:0000313" key="14">
    <source>
        <dbReference type="RefSeq" id="XP_013386770.1"/>
    </source>
</evidence>
<dbReference type="InterPro" id="IPR036770">
    <property type="entry name" value="Ankyrin_rpt-contain_sf"/>
</dbReference>
<name>A0A1S3HKY2_LINAN</name>
<feature type="transmembrane region" description="Helical" evidence="11">
    <location>
        <begin position="363"/>
        <end position="383"/>
    </location>
</feature>
<keyword evidence="13" id="KW-1185">Reference proteome</keyword>
<feature type="compositionally biased region" description="Polar residues" evidence="10">
    <location>
        <begin position="7"/>
        <end position="24"/>
    </location>
</feature>
<feature type="transmembrane region" description="Helical" evidence="11">
    <location>
        <begin position="665"/>
        <end position="687"/>
    </location>
</feature>
<dbReference type="PANTHER" id="PTHR10117">
    <property type="entry name" value="TRANSIENT RECEPTOR POTENTIAL CHANNEL"/>
    <property type="match status" value="1"/>
</dbReference>
<dbReference type="InParanoid" id="A0A1S3HKY2"/>
<feature type="transmembrane region" description="Helical" evidence="11">
    <location>
        <begin position="578"/>
        <end position="600"/>
    </location>
</feature>
<dbReference type="Proteomes" id="UP000085678">
    <property type="component" value="Unplaced"/>
</dbReference>
<keyword evidence="4" id="KW-0677">Repeat</keyword>